<accession>L9WIK3</accession>
<evidence type="ECO:0000256" key="1">
    <source>
        <dbReference type="SAM" id="Phobius"/>
    </source>
</evidence>
<sequence>MAMTNSTANSSGVGPFETRFQTGAAAVAALSALVALVFFWTGYQNVELVGTEMTLLSGSAGGMFAALVATVALVMALYMEPGFDH</sequence>
<evidence type="ECO:0000313" key="2">
    <source>
        <dbReference type="EMBL" id="ELY49207.1"/>
    </source>
</evidence>
<protein>
    <submittedName>
        <fullName evidence="2">Uncharacterized protein</fullName>
    </submittedName>
</protein>
<keyword evidence="1" id="KW-1133">Transmembrane helix</keyword>
<comment type="caution">
    <text evidence="2">The sequence shown here is derived from an EMBL/GenBank/DDBJ whole genome shotgun (WGS) entry which is preliminary data.</text>
</comment>
<dbReference type="eggNOG" id="arCOG10740">
    <property type="taxonomic scope" value="Archaea"/>
</dbReference>
<dbReference type="Proteomes" id="UP000011602">
    <property type="component" value="Unassembled WGS sequence"/>
</dbReference>
<dbReference type="EMBL" id="AOHZ01000098">
    <property type="protein sequence ID" value="ELY49207.1"/>
    <property type="molecule type" value="Genomic_DNA"/>
</dbReference>
<keyword evidence="1" id="KW-0472">Membrane</keyword>
<keyword evidence="3" id="KW-1185">Reference proteome</keyword>
<name>L9WIK3_9EURY</name>
<organism evidence="2 3">
    <name type="scientific">Natronolimnohabitans innermongolicus JCM 12255</name>
    <dbReference type="NCBI Taxonomy" id="1227499"/>
    <lineage>
        <taxon>Archaea</taxon>
        <taxon>Methanobacteriati</taxon>
        <taxon>Methanobacteriota</taxon>
        <taxon>Stenosarchaea group</taxon>
        <taxon>Halobacteria</taxon>
        <taxon>Halobacteriales</taxon>
        <taxon>Natrialbaceae</taxon>
        <taxon>Natronolimnohabitans</taxon>
    </lineage>
</organism>
<proteinExistence type="predicted"/>
<reference evidence="2 3" key="1">
    <citation type="journal article" date="2014" name="PLoS Genet.">
        <title>Phylogenetically driven sequencing of extremely halophilic archaea reveals strategies for static and dynamic osmo-response.</title>
        <authorList>
            <person name="Becker E.A."/>
            <person name="Seitzer P.M."/>
            <person name="Tritt A."/>
            <person name="Larsen D."/>
            <person name="Krusor M."/>
            <person name="Yao A.I."/>
            <person name="Wu D."/>
            <person name="Madern D."/>
            <person name="Eisen J.A."/>
            <person name="Darling A.E."/>
            <person name="Facciotti M.T."/>
        </authorList>
    </citation>
    <scope>NUCLEOTIDE SEQUENCE [LARGE SCALE GENOMIC DNA]</scope>
    <source>
        <strain evidence="2 3">JCM 12255</strain>
    </source>
</reference>
<evidence type="ECO:0000313" key="3">
    <source>
        <dbReference type="Proteomes" id="UP000011602"/>
    </source>
</evidence>
<keyword evidence="1" id="KW-0812">Transmembrane</keyword>
<dbReference type="AlphaFoldDB" id="L9WIK3"/>
<gene>
    <name evidence="2" type="ORF">C493_20962</name>
</gene>
<feature type="transmembrane region" description="Helical" evidence="1">
    <location>
        <begin position="55"/>
        <end position="79"/>
    </location>
</feature>
<feature type="transmembrane region" description="Helical" evidence="1">
    <location>
        <begin position="20"/>
        <end position="43"/>
    </location>
</feature>